<keyword evidence="7" id="KW-1185">Reference proteome</keyword>
<dbReference type="GO" id="GO:0098588">
    <property type="term" value="C:bounding membrane of organelle"/>
    <property type="evidence" value="ECO:0007669"/>
    <property type="project" value="UniProtKB-ARBA"/>
</dbReference>
<dbReference type="InterPro" id="IPR013320">
    <property type="entry name" value="ConA-like_dom_sf"/>
</dbReference>
<evidence type="ECO:0000256" key="1">
    <source>
        <dbReference type="ARBA" id="ARBA00005966"/>
    </source>
</evidence>
<dbReference type="SMART" id="SM00276">
    <property type="entry name" value="GLECT"/>
    <property type="match status" value="1"/>
</dbReference>
<organism evidence="6 7">
    <name type="scientific">Folsomia candida</name>
    <name type="common">Springtail</name>
    <dbReference type="NCBI Taxonomy" id="158441"/>
    <lineage>
        <taxon>Eukaryota</taxon>
        <taxon>Metazoa</taxon>
        <taxon>Ecdysozoa</taxon>
        <taxon>Arthropoda</taxon>
        <taxon>Hexapoda</taxon>
        <taxon>Collembola</taxon>
        <taxon>Entomobryomorpha</taxon>
        <taxon>Isotomoidea</taxon>
        <taxon>Isotomidae</taxon>
        <taxon>Proisotominae</taxon>
        <taxon>Folsomia</taxon>
    </lineage>
</organism>
<feature type="compositionally biased region" description="Low complexity" evidence="3">
    <location>
        <begin position="1367"/>
        <end position="1381"/>
    </location>
</feature>
<dbReference type="InterPro" id="IPR006614">
    <property type="entry name" value="Peroxin/Ferlin"/>
</dbReference>
<dbReference type="Pfam" id="PF00405">
    <property type="entry name" value="Transferrin"/>
    <property type="match status" value="2"/>
</dbReference>
<dbReference type="SMART" id="SM00094">
    <property type="entry name" value="TR_FER"/>
    <property type="match status" value="2"/>
</dbReference>
<dbReference type="GO" id="GO:0005615">
    <property type="term" value="C:extracellular space"/>
    <property type="evidence" value="ECO:0007669"/>
    <property type="project" value="TreeGrafter"/>
</dbReference>
<dbReference type="GO" id="GO:0006826">
    <property type="term" value="P:iron ion transport"/>
    <property type="evidence" value="ECO:0007669"/>
    <property type="project" value="TreeGrafter"/>
</dbReference>
<dbReference type="PROSITE" id="PS51304">
    <property type="entry name" value="GALECTIN"/>
    <property type="match status" value="1"/>
</dbReference>
<feature type="domain" description="Transferrin-like" evidence="5">
    <location>
        <begin position="1513"/>
        <end position="1842"/>
    </location>
</feature>
<dbReference type="SUPFAM" id="SSF53850">
    <property type="entry name" value="Periplasmic binding protein-like II"/>
    <property type="match status" value="2"/>
</dbReference>
<dbReference type="Gene3D" id="2.60.120.200">
    <property type="match status" value="1"/>
</dbReference>
<dbReference type="PANTHER" id="PTHR11485:SF57">
    <property type="entry name" value="TRANSFERRIN"/>
    <property type="match status" value="1"/>
</dbReference>
<dbReference type="GO" id="GO:0005769">
    <property type="term" value="C:early endosome"/>
    <property type="evidence" value="ECO:0007669"/>
    <property type="project" value="TreeGrafter"/>
</dbReference>
<dbReference type="SMART" id="SM00706">
    <property type="entry name" value="TECPR"/>
    <property type="match status" value="8"/>
</dbReference>
<dbReference type="Gene3D" id="3.40.190.10">
    <property type="entry name" value="Periplasmic binding protein-like II"/>
    <property type="match status" value="3"/>
</dbReference>
<name>A0A226EPP9_FOLCA</name>
<comment type="similarity">
    <text evidence="1">Belongs to the TECPR1 family.</text>
</comment>
<dbReference type="CDD" id="cd00070">
    <property type="entry name" value="GLECT"/>
    <property type="match status" value="1"/>
</dbReference>
<evidence type="ECO:0000313" key="7">
    <source>
        <dbReference type="Proteomes" id="UP000198287"/>
    </source>
</evidence>
<sequence>MSFSKESDSTVYGVDYNGKVWALGNSNPPAWTRLHNPTNVNIKRLVSFSHILWGIGSDHQIYVYVPKRDIGIRVREEIWENQRWNPIDGFGKHLLPTDRAPFSSESGTEPREKSDKLPSDAWKWECDWQIENTFENELIAEGWTYALDFPATYHPEKTFKSFVRRRKLFRYRKFVGTNRWNKIESLHQDHTQEPFIDVAVGGLNNLSTPETCCLWAVSILGEVYFRNNTTTSNPEGLHWKHIPIRKGLEACQVTVARNGTPFVVSWTGTFFYRIGLTPKNPQGSDWLESPGPPGGLLQISAGTNCLWAITRDKKCWVLKGNWPDIVQQREPMFEWIELPGQMKNIAVGMKDDIVLALSDEEFSCLFLRVGISEDQKYGQSWKPVLKDADWDSLSVVSTVSNDMMDGKADSMESLVSLRPDVPPSTSIGTNNVSDSSNSTIPNSFCWVDGACASCLRTGVETDLEVGPWREDILQDLQKLKLKRTNFSYPDALEPSSTSWSKSVRVKFLHLSRNKRWLDGHLEISNNNHLMFHENLEKTWLCSVGDVLSIFGTVAGVNTLTCRIRNSLEPGVAEYVTFKFMNEKDTEEWHESISELALRPLEDFSIADIWIVTRDAEIHRAGQIKILEGPVEAEVVTSEPNGDFQFHYPLVRGFMPDSSLLLDISIPKGAERFSINLKGNTEAVNAFHYNPRFSDACVIRNSYDNGEWGEEERDGVFPFREGMSYTMCIECTQTHIITTITQKKTKFIFSFKHRVSPKCICNLFVYGDINVSSARYDPKLGESYDLEFVTQQLPGHFYKVEAGSNGSAWAIGYDLKVWCFTGSSKQQKVDGTSLGVVTDEHTYYCYENQRWNPATGFSGNVMLPTDRHGWTDESGRIRMEKLDIRLPSNRWAWIIQSQVADWAVDYDTPHGVNDDGWQFAVDFPASYHPNKRINDFVRRRRWKRVARLTVVGPWQLAEGMKLVDLSIRMNEDCEWEVLGLQENGDVVVRSGISPECPIGTAWDSLSSEKPLISISGWYGQRIWAVGKDGFSYIRYAHSFQLLDRPNDTPLKQVKVGSSSIWAIGTNNALYRRTEVQAIFPEGREWIRVCDGVLQVGVAPDGNVWALLKTNDTYRCTLAKRMGISQNNPGGLGWELIATDRLCVPDVLFTVCQQMVADAASQGGRFECTPGNDKIDCLARVSKGEADLLVLEPEEVYVAHRFFHDAFYVATEIRTTARQAGSFQYEPVAIVRNSAQIRSLKDLQGKKSCHTAFGRTSGWEVPLARLMLKNVMVKDCSLDLTTVEREIASASHFFGESCVPGKWAPDDRTDLELKQRYPKLCQLCSNTRLCREDDKYSGFRGALRCLTENNGDISWTRLETVYQYFGNIPPSQQGQQPQPNPQQTLDGNNRASLSASEYSFLCPDGSSLPIGTTTPCTWAGRPWRSFIVTNRLSSPTTIADIQQQISLYRSVGAQLITGTPTVINWLGDILEFRIQDIEFHVPATVANTVTPLAYLDRGNYTMTIEKPTCPNRRTLRFCVRNEIEKLKCMAFRMASYGRRILPYFDCVVGESKEDCMRKIAIGQADFTSVDSREAYVASRKMRLTPILSEAERFGDEDADAARYAVAVVRVDSGIQTIVDLRGKRSCHGSVSSLTGWNIPLIVLRDSGLIYPQQCQFGRALASFFASSCVPGARDQNLQLPESLCSLCVGASLDAPALNTEENFCANNELEGFYGDLGAFRCLPTLAADVAFVDHLTPLLNTDGLANATWAAGLLSAQFRLVCPIGPSRAVTEFRQCHWGKIPADKVITGEDKDYVEREDIRLTLLKASETFHPGKVPNLLFKDISTGLVPLTDEGFGTRRIDSYGRYVSANKDVVYDQQYAQRILRDVDDCNSSNVINQSILLLITSFILSCPIVFD</sequence>
<evidence type="ECO:0000256" key="3">
    <source>
        <dbReference type="SAM" id="MobiDB-lite"/>
    </source>
</evidence>
<comment type="caution">
    <text evidence="6">The sequence shown here is derived from an EMBL/GenBank/DDBJ whole genome shotgun (WGS) entry which is preliminary data.</text>
</comment>
<evidence type="ECO:0000256" key="2">
    <source>
        <dbReference type="ARBA" id="ARBA00022734"/>
    </source>
</evidence>
<dbReference type="OrthoDB" id="72441at2759"/>
<dbReference type="Pfam" id="PF00337">
    <property type="entry name" value="Gal-bind_lectin"/>
    <property type="match status" value="1"/>
</dbReference>
<dbReference type="Pfam" id="PF19193">
    <property type="entry name" value="Tectonin"/>
    <property type="match status" value="2"/>
</dbReference>
<feature type="domain" description="Galectin" evidence="4">
    <location>
        <begin position="645"/>
        <end position="776"/>
    </location>
</feature>
<reference evidence="6 7" key="1">
    <citation type="submission" date="2015-12" db="EMBL/GenBank/DDBJ databases">
        <title>The genome of Folsomia candida.</title>
        <authorList>
            <person name="Faddeeva A."/>
            <person name="Derks M.F."/>
            <person name="Anvar Y."/>
            <person name="Smit S."/>
            <person name="Van Straalen N."/>
            <person name="Roelofs D."/>
        </authorList>
    </citation>
    <scope>NUCLEOTIDE SEQUENCE [LARGE SCALE GENOMIC DNA]</scope>
    <source>
        <strain evidence="6 7">VU population</strain>
        <tissue evidence="6">Whole body</tissue>
    </source>
</reference>
<dbReference type="Proteomes" id="UP000198287">
    <property type="component" value="Unassembled WGS sequence"/>
</dbReference>
<protein>
    <submittedName>
        <fullName evidence="6">Transferrin</fullName>
    </submittedName>
</protein>
<dbReference type="EMBL" id="LNIX01000003">
    <property type="protein sequence ID" value="OXA58801.1"/>
    <property type="molecule type" value="Genomic_DNA"/>
</dbReference>
<dbReference type="InterPro" id="IPR010482">
    <property type="entry name" value="TECPR1-like_DysF"/>
</dbReference>
<dbReference type="PROSITE" id="PS51408">
    <property type="entry name" value="TRANSFERRIN_LIKE_4"/>
    <property type="match status" value="2"/>
</dbReference>
<dbReference type="GO" id="GO:0055037">
    <property type="term" value="C:recycling endosome"/>
    <property type="evidence" value="ECO:0007669"/>
    <property type="project" value="TreeGrafter"/>
</dbReference>
<accession>A0A226EPP9</accession>
<dbReference type="InterPro" id="IPR006624">
    <property type="entry name" value="Beta-propeller_rpt_TECPR"/>
</dbReference>
<dbReference type="CDD" id="cd13529">
    <property type="entry name" value="PBP2_transferrin"/>
    <property type="match status" value="2"/>
</dbReference>
<gene>
    <name evidence="6" type="ORF">Fcan01_07999</name>
</gene>
<feature type="region of interest" description="Disordered" evidence="3">
    <location>
        <begin position="1366"/>
        <end position="1387"/>
    </location>
</feature>
<dbReference type="PANTHER" id="PTHR11485">
    <property type="entry name" value="TRANSFERRIN"/>
    <property type="match status" value="1"/>
</dbReference>
<dbReference type="Pfam" id="PF06462">
    <property type="entry name" value="Hyd_WA"/>
    <property type="match status" value="3"/>
</dbReference>
<dbReference type="SMART" id="SM00693">
    <property type="entry name" value="DysFN"/>
    <property type="match status" value="2"/>
</dbReference>
<keyword evidence="2" id="KW-0430">Lectin</keyword>
<dbReference type="STRING" id="158441.A0A226EPP9"/>
<evidence type="ECO:0000259" key="5">
    <source>
        <dbReference type="PROSITE" id="PS51408"/>
    </source>
</evidence>
<evidence type="ECO:0000313" key="6">
    <source>
        <dbReference type="EMBL" id="OXA58801.1"/>
    </source>
</evidence>
<dbReference type="SUPFAM" id="SSF49899">
    <property type="entry name" value="Concanavalin A-like lectins/glucanases"/>
    <property type="match status" value="1"/>
</dbReference>
<dbReference type="GO" id="GO:0030246">
    <property type="term" value="F:carbohydrate binding"/>
    <property type="evidence" value="ECO:0007669"/>
    <property type="project" value="UniProtKB-KW"/>
</dbReference>
<dbReference type="InterPro" id="IPR001156">
    <property type="entry name" value="Transferrin-like_dom"/>
</dbReference>
<feature type="domain" description="Transferrin-like" evidence="5">
    <location>
        <begin position="1138"/>
        <end position="1506"/>
    </location>
</feature>
<dbReference type="GO" id="GO:0005886">
    <property type="term" value="C:plasma membrane"/>
    <property type="evidence" value="ECO:0007669"/>
    <property type="project" value="TreeGrafter"/>
</dbReference>
<proteinExistence type="inferred from homology"/>
<evidence type="ECO:0000259" key="4">
    <source>
        <dbReference type="PROSITE" id="PS51304"/>
    </source>
</evidence>
<dbReference type="SMART" id="SM00694">
    <property type="entry name" value="DysFC"/>
    <property type="match status" value="2"/>
</dbReference>
<dbReference type="Pfam" id="PF06398">
    <property type="entry name" value="Pex24p"/>
    <property type="match status" value="2"/>
</dbReference>
<dbReference type="InterPro" id="IPR001079">
    <property type="entry name" value="Galectin_CRD"/>
</dbReference>
<dbReference type="SMART" id="SM00908">
    <property type="entry name" value="Gal-bind_lectin"/>
    <property type="match status" value="1"/>
</dbReference>
<dbReference type="PRINTS" id="PR00422">
    <property type="entry name" value="TRANSFERRIN"/>
</dbReference>